<gene>
    <name evidence="11" type="ORF">A6R68_13934</name>
</gene>
<dbReference type="GO" id="GO:0022625">
    <property type="term" value="C:cytosolic large ribosomal subunit"/>
    <property type="evidence" value="ECO:0007669"/>
    <property type="project" value="TreeGrafter"/>
</dbReference>
<comment type="subunit">
    <text evidence="10">Component of the large ribosomal subunit. Interacts with DHX33.</text>
</comment>
<keyword evidence="3" id="KW-1017">Isopeptide bond</keyword>
<evidence type="ECO:0000256" key="4">
    <source>
        <dbReference type="ARBA" id="ARBA00022843"/>
    </source>
</evidence>
<dbReference type="SUPFAM" id="SSF50447">
    <property type="entry name" value="Translation proteins"/>
    <property type="match status" value="1"/>
</dbReference>
<accession>A0A1A6GZS0</accession>
<dbReference type="InterPro" id="IPR045077">
    <property type="entry name" value="L3_arc_euk"/>
</dbReference>
<feature type="non-terminal residue" evidence="11">
    <location>
        <position position="131"/>
    </location>
</feature>
<dbReference type="GO" id="GO:0003723">
    <property type="term" value="F:RNA binding"/>
    <property type="evidence" value="ECO:0007669"/>
    <property type="project" value="TreeGrafter"/>
</dbReference>
<evidence type="ECO:0000256" key="9">
    <source>
        <dbReference type="ARBA" id="ARBA00035354"/>
    </source>
</evidence>
<comment type="caution">
    <text evidence="11">The sequence shown here is derived from an EMBL/GenBank/DDBJ whole genome shotgun (WGS) entry which is preliminary data.</text>
</comment>
<proteinExistence type="inferred from homology"/>
<evidence type="ECO:0000313" key="12">
    <source>
        <dbReference type="Proteomes" id="UP000092124"/>
    </source>
</evidence>
<evidence type="ECO:0000256" key="2">
    <source>
        <dbReference type="ARBA" id="ARBA00022481"/>
    </source>
</evidence>
<dbReference type="Proteomes" id="UP000092124">
    <property type="component" value="Unassembled WGS sequence"/>
</dbReference>
<evidence type="ECO:0000256" key="3">
    <source>
        <dbReference type="ARBA" id="ARBA00022499"/>
    </source>
</evidence>
<evidence type="ECO:0000256" key="1">
    <source>
        <dbReference type="ARBA" id="ARBA00006540"/>
    </source>
</evidence>
<dbReference type="GO" id="GO:0006412">
    <property type="term" value="P:translation"/>
    <property type="evidence" value="ECO:0007669"/>
    <property type="project" value="InterPro"/>
</dbReference>
<dbReference type="PANTHER" id="PTHR11363:SF4">
    <property type="entry name" value="LARGE RIBOSOMAL SUBUNIT PROTEIN UL3"/>
    <property type="match status" value="1"/>
</dbReference>
<dbReference type="InterPro" id="IPR000597">
    <property type="entry name" value="Ribosomal_uL3"/>
</dbReference>
<keyword evidence="12" id="KW-1185">Reference proteome</keyword>
<organism evidence="11 12">
    <name type="scientific">Neotoma lepida</name>
    <name type="common">Desert woodrat</name>
    <dbReference type="NCBI Taxonomy" id="56216"/>
    <lineage>
        <taxon>Eukaryota</taxon>
        <taxon>Metazoa</taxon>
        <taxon>Chordata</taxon>
        <taxon>Craniata</taxon>
        <taxon>Vertebrata</taxon>
        <taxon>Euteleostomi</taxon>
        <taxon>Mammalia</taxon>
        <taxon>Eutheria</taxon>
        <taxon>Euarchontoglires</taxon>
        <taxon>Glires</taxon>
        <taxon>Rodentia</taxon>
        <taxon>Myomorpha</taxon>
        <taxon>Muroidea</taxon>
        <taxon>Cricetidae</taxon>
        <taxon>Neotominae</taxon>
        <taxon>Neotoma</taxon>
    </lineage>
</organism>
<dbReference type="InterPro" id="IPR009000">
    <property type="entry name" value="Transl_B-barrel_sf"/>
</dbReference>
<dbReference type="GO" id="GO:0003735">
    <property type="term" value="F:structural constituent of ribosome"/>
    <property type="evidence" value="ECO:0007669"/>
    <property type="project" value="InterPro"/>
</dbReference>
<keyword evidence="4" id="KW-0832">Ubl conjugation</keyword>
<name>A0A1A6GZS0_NEOLE</name>
<dbReference type="Pfam" id="PF00297">
    <property type="entry name" value="Ribosomal_L3"/>
    <property type="match status" value="2"/>
</dbReference>
<dbReference type="EMBL" id="LZPO01056962">
    <property type="protein sequence ID" value="OBS71489.1"/>
    <property type="molecule type" value="Genomic_DNA"/>
</dbReference>
<feature type="non-terminal residue" evidence="11">
    <location>
        <position position="1"/>
    </location>
</feature>
<comment type="function">
    <text evidence="8">Component of the large ribosomal subunit. The ribosome is a large ribonucleoprotein complex responsible for the synthesis of proteins in the cell.</text>
</comment>
<evidence type="ECO:0000313" key="11">
    <source>
        <dbReference type="EMBL" id="OBS71489.1"/>
    </source>
</evidence>
<evidence type="ECO:0000256" key="5">
    <source>
        <dbReference type="ARBA" id="ARBA00022980"/>
    </source>
</evidence>
<dbReference type="Gene3D" id="3.30.1430.10">
    <property type="match status" value="1"/>
</dbReference>
<keyword evidence="7" id="KW-0687">Ribonucleoprotein</keyword>
<dbReference type="Gene3D" id="4.10.960.10">
    <property type="entry name" value="Ribosomal protein L3, domain 3"/>
    <property type="match status" value="1"/>
</dbReference>
<comment type="similarity">
    <text evidence="1">Belongs to the universal ribosomal protein uL3 family.</text>
</comment>
<dbReference type="OrthoDB" id="8822429at2759"/>
<evidence type="ECO:0000256" key="7">
    <source>
        <dbReference type="ARBA" id="ARBA00023274"/>
    </source>
</evidence>
<dbReference type="STRING" id="56216.A0A1A6GZS0"/>
<reference evidence="11 12" key="1">
    <citation type="submission" date="2016-06" db="EMBL/GenBank/DDBJ databases">
        <title>The Draft Genome Sequence and Annotation of the Desert Woodrat Neotoma lepida.</title>
        <authorList>
            <person name="Campbell M."/>
            <person name="Oakeson K.F."/>
            <person name="Yandell M."/>
            <person name="Halpert J.R."/>
            <person name="Dearing D."/>
        </authorList>
    </citation>
    <scope>NUCLEOTIDE SEQUENCE [LARGE SCALE GENOMIC DNA]</scope>
    <source>
        <strain evidence="11">417</strain>
        <tissue evidence="11">Liver</tissue>
    </source>
</reference>
<keyword evidence="2" id="KW-0488">Methylation</keyword>
<evidence type="ECO:0000256" key="6">
    <source>
        <dbReference type="ARBA" id="ARBA00022990"/>
    </source>
</evidence>
<sequence>HGSVGFLAQTYSSLHGEKVRPFPKDNPSKPFHPTAFLGYKADMTHIIWKVDRPTWIQVFAGHISDECKRLFYKNRQKSKNAITKYCKKWQDNISKTHLVEDFTSTKKSCQLIQMKATLKCVCFLCARRKPT</sequence>
<keyword evidence="6" id="KW-0007">Acetylation</keyword>
<keyword evidence="5" id="KW-0689">Ribosomal protein</keyword>
<dbReference type="AlphaFoldDB" id="A0A1A6GZS0"/>
<evidence type="ECO:0000256" key="10">
    <source>
        <dbReference type="ARBA" id="ARBA00046482"/>
    </source>
</evidence>
<protein>
    <recommendedName>
        <fullName evidence="9">60S ribosomal protein L3</fullName>
    </recommendedName>
</protein>
<evidence type="ECO:0000256" key="8">
    <source>
        <dbReference type="ARBA" id="ARBA00034092"/>
    </source>
</evidence>
<dbReference type="InterPro" id="IPR044892">
    <property type="entry name" value="Ribosomal_L3_dom_3_arc_sf"/>
</dbReference>
<dbReference type="PANTHER" id="PTHR11363">
    <property type="entry name" value="60S RIBOSOMAL PROTEIN L3-RELATED"/>
    <property type="match status" value="1"/>
</dbReference>